<accession>A0A0L6CSY9</accession>
<evidence type="ECO:0000313" key="2">
    <source>
        <dbReference type="EMBL" id="KNX40795.1"/>
    </source>
</evidence>
<gene>
    <name evidence="2" type="ORF">ROTO_26770</name>
</gene>
<comment type="caution">
    <text evidence="2">The sequence shown here is derived from an EMBL/GenBank/DDBJ whole genome shotgun (WGS) entry which is preliminary data.</text>
</comment>
<dbReference type="AlphaFoldDB" id="A0A0L6CSY9"/>
<dbReference type="PATRIC" id="fig|74031.6.peg.2729"/>
<proteinExistence type="predicted"/>
<sequence length="92" mass="10326">MAMQRDPLDPKGLIREAYRIDGIGPGECRSIFLDWALSQPQEGSPQVAIAALIEQYAPDNPDHPMTQVLREGMEKSGPARRRGGWRSRPRDI</sequence>
<feature type="region of interest" description="Disordered" evidence="1">
    <location>
        <begin position="70"/>
        <end position="92"/>
    </location>
</feature>
<organism evidence="2 3">
    <name type="scientific">Roseovarius tolerans</name>
    <dbReference type="NCBI Taxonomy" id="74031"/>
    <lineage>
        <taxon>Bacteria</taxon>
        <taxon>Pseudomonadati</taxon>
        <taxon>Pseudomonadota</taxon>
        <taxon>Alphaproteobacteria</taxon>
        <taxon>Rhodobacterales</taxon>
        <taxon>Roseobacteraceae</taxon>
        <taxon>Roseovarius</taxon>
    </lineage>
</organism>
<feature type="compositionally biased region" description="Basic residues" evidence="1">
    <location>
        <begin position="78"/>
        <end position="92"/>
    </location>
</feature>
<reference evidence="3" key="1">
    <citation type="submission" date="2015-07" db="EMBL/GenBank/DDBJ databases">
        <title>Draft Genome Sequence of Roseovarius tolerans EL-164, a producer of N-Acylated Alanine Methyl Esters (NAMEs).</title>
        <authorList>
            <person name="Voget S."/>
            <person name="Bruns H."/>
            <person name="Wagner-Doebler I."/>
            <person name="Schulz S."/>
            <person name="Daniel R."/>
        </authorList>
    </citation>
    <scope>NUCLEOTIDE SEQUENCE [LARGE SCALE GENOMIC DNA]</scope>
    <source>
        <strain evidence="3">EL-164</strain>
    </source>
</reference>
<keyword evidence="3" id="KW-1185">Reference proteome</keyword>
<evidence type="ECO:0000313" key="3">
    <source>
        <dbReference type="Proteomes" id="UP000037046"/>
    </source>
</evidence>
<dbReference type="Proteomes" id="UP000037046">
    <property type="component" value="Unassembled WGS sequence"/>
</dbReference>
<dbReference type="EMBL" id="LGVV01000040">
    <property type="protein sequence ID" value="KNX40795.1"/>
    <property type="molecule type" value="Genomic_DNA"/>
</dbReference>
<protein>
    <submittedName>
        <fullName evidence="2">Uncharacterized protein</fullName>
    </submittedName>
</protein>
<dbReference type="STRING" id="74031.SAMN04488077_10122"/>
<evidence type="ECO:0000256" key="1">
    <source>
        <dbReference type="SAM" id="MobiDB-lite"/>
    </source>
</evidence>
<name>A0A0L6CSY9_9RHOB</name>